<comment type="caution">
    <text evidence="6">The sequence shown here is derived from an EMBL/GenBank/DDBJ whole genome shotgun (WGS) entry which is preliminary data.</text>
</comment>
<evidence type="ECO:0000313" key="6">
    <source>
        <dbReference type="EMBL" id="KAK2948715.1"/>
    </source>
</evidence>
<feature type="region of interest" description="Disordered" evidence="2">
    <location>
        <begin position="2004"/>
        <end position="2023"/>
    </location>
</feature>
<dbReference type="Gene3D" id="1.10.510.10">
    <property type="entry name" value="Transferase(Phosphotransferase) domain 1"/>
    <property type="match status" value="1"/>
</dbReference>
<dbReference type="Gene3D" id="3.30.70.330">
    <property type="match status" value="3"/>
</dbReference>
<dbReference type="Pfam" id="PF13893">
    <property type="entry name" value="RRM_5"/>
    <property type="match status" value="2"/>
</dbReference>
<organism evidence="6 7">
    <name type="scientific">Blattamonas nauphoetae</name>
    <dbReference type="NCBI Taxonomy" id="2049346"/>
    <lineage>
        <taxon>Eukaryota</taxon>
        <taxon>Metamonada</taxon>
        <taxon>Preaxostyla</taxon>
        <taxon>Oxymonadida</taxon>
        <taxon>Blattamonas</taxon>
    </lineage>
</organism>
<feature type="region of interest" description="Disordered" evidence="2">
    <location>
        <begin position="1436"/>
        <end position="1474"/>
    </location>
</feature>
<keyword evidence="7" id="KW-1185">Reference proteome</keyword>
<feature type="compositionally biased region" description="Acidic residues" evidence="2">
    <location>
        <begin position="1213"/>
        <end position="1230"/>
    </location>
</feature>
<feature type="region of interest" description="Disordered" evidence="2">
    <location>
        <begin position="1372"/>
        <end position="1415"/>
    </location>
</feature>
<dbReference type="CDD" id="cd12422">
    <property type="entry name" value="RRM2_PTBP1_hnRNPL_like"/>
    <property type="match status" value="1"/>
</dbReference>
<feature type="transmembrane region" description="Helical" evidence="3">
    <location>
        <begin position="1178"/>
        <end position="1204"/>
    </location>
</feature>
<feature type="region of interest" description="Disordered" evidence="2">
    <location>
        <begin position="1114"/>
        <end position="1167"/>
    </location>
</feature>
<gene>
    <name evidence="6" type="ORF">BLNAU_16353</name>
</gene>
<evidence type="ECO:0000313" key="7">
    <source>
        <dbReference type="Proteomes" id="UP001281761"/>
    </source>
</evidence>
<reference evidence="6 7" key="1">
    <citation type="journal article" date="2022" name="bioRxiv">
        <title>Genomics of Preaxostyla Flagellates Illuminates Evolutionary Transitions and the Path Towards Mitochondrial Loss.</title>
        <authorList>
            <person name="Novak L.V.F."/>
            <person name="Treitli S.C."/>
            <person name="Pyrih J."/>
            <person name="Halakuc P."/>
            <person name="Pipaliya S.V."/>
            <person name="Vacek V."/>
            <person name="Brzon O."/>
            <person name="Soukal P."/>
            <person name="Eme L."/>
            <person name="Dacks J.B."/>
            <person name="Karnkowska A."/>
            <person name="Elias M."/>
            <person name="Hampl V."/>
        </authorList>
    </citation>
    <scope>NUCLEOTIDE SEQUENCE [LARGE SCALE GENOMIC DNA]</scope>
    <source>
        <strain evidence="6">NAU3</strain>
        <tissue evidence="6">Gut</tissue>
    </source>
</reference>
<dbReference type="SMART" id="SM00360">
    <property type="entry name" value="RRM"/>
    <property type="match status" value="3"/>
</dbReference>
<feature type="domain" description="Protein kinase" evidence="4">
    <location>
        <begin position="1182"/>
        <end position="1564"/>
    </location>
</feature>
<feature type="compositionally biased region" description="Basic and acidic residues" evidence="2">
    <location>
        <begin position="1378"/>
        <end position="1389"/>
    </location>
</feature>
<dbReference type="InterPro" id="IPR000719">
    <property type="entry name" value="Prot_kinase_dom"/>
</dbReference>
<dbReference type="InterPro" id="IPR000504">
    <property type="entry name" value="RRM_dom"/>
</dbReference>
<evidence type="ECO:0000256" key="2">
    <source>
        <dbReference type="SAM" id="MobiDB-lite"/>
    </source>
</evidence>
<evidence type="ECO:0000256" key="1">
    <source>
        <dbReference type="PROSITE-ProRule" id="PRU00176"/>
    </source>
</evidence>
<name>A0ABQ9XER7_9EUKA</name>
<dbReference type="InterPro" id="IPR035979">
    <property type="entry name" value="RBD_domain_sf"/>
</dbReference>
<protein>
    <submittedName>
        <fullName evidence="6">Polypyrimidine tract-binding protein</fullName>
    </submittedName>
</protein>
<dbReference type="Proteomes" id="UP001281761">
    <property type="component" value="Unassembled WGS sequence"/>
</dbReference>
<dbReference type="EMBL" id="JARBJD010000170">
    <property type="protein sequence ID" value="KAK2948715.1"/>
    <property type="molecule type" value="Genomic_DNA"/>
</dbReference>
<evidence type="ECO:0000256" key="3">
    <source>
        <dbReference type="SAM" id="Phobius"/>
    </source>
</evidence>
<accession>A0ABQ9XER7</accession>
<dbReference type="InterPro" id="IPR001245">
    <property type="entry name" value="Ser-Thr/Tyr_kinase_cat_dom"/>
</dbReference>
<dbReference type="SUPFAM" id="SSF56112">
    <property type="entry name" value="Protein kinase-like (PK-like)"/>
    <property type="match status" value="1"/>
</dbReference>
<sequence>MQKGQHQRRSKAKRNQISLPNRSVLLRSVPLTTTESFLRHVTEPFGTVVELKQLDKPSNWIITFETLHSSTQFIRKYQGTGVPLGLVHCTVEFATVRPTDIPVPSVQTNPHPARILHLTISNVRHDINVQVLCNIFNKYEPQPRKNVEKVIVFQKLDEVQALIQFSNPDSAQNAKQDIHGRHLFENSCLVMIEDSRMTDLRVHENSFKSWDFTKPTLAQSFPAHLATAAGSEPIEMLPGLSAHTSRFSPVLRVTGFSLDNIGVPELFNLFSCYGRIMCIKLSENDHPLAQIEYSTIEEAQRGMTSLKDVELFGHALDVLMDRSLTVEESPPDDQSVVEHTHFTILENRISSTSASGHRTLSTPESDKASDGIATIYAERQNWSVFADSHAEQELNLTLLSMEYNNGILSIDILLPNDIQILADMKPSFLTKESSQEGSPESLNSRILFQYEVSYPCEHVALRHLDPPSDTFDVITVSFPYEFFNNLTDPKPILFIYPRTFWRRNEAELFTNEALIFILPNFTQLGYNPPSDLETKTEYNQTLPTHRLVKTDANLTKFMQDSIPSITSHSSQRNQEARNTHETTIIRDGDIFSISSSESLQSIIKPPKFSNNGSNVWASFWVTFETTHDWSISLKYKGQSYSKFIVDSQSFYWNTNTSIELSKNHTTSWTQASINPYTEAISGIGDHFSPSVDRAGQFITGSHCPDTIQPSTVSECRHYSRVFGSDMDDACLAANTTIKLVSKEDTNHSITFTPTNNTQFPFLKHYQGSGYHTLLTWNLAPLDEEKQLTNLTSKWNIYFSSLLYYPFHTTRNTQFNHHLSASATKNDVPTNTEVIPLTSSPTIEQGTWFYLPFEEDPIYSHNEHVRIPPFSSWKSRKPKNPFLPIVDFWKSTADIVYSNVFDEIIEFGPLVSDTITHAEPHTGLPELFISDEMEFHFIDSDPQSAEISSNLTSVHPSLSTSFEIRVPVEEHELIVPQFDCEEGNEVSLTVSPIDGNETHSVVSVVVAPLLLFPEATAEVKISQKTTKTTNLGQNCQSTQQNPISEFSETVTLTKENGWTKDFAVLTKQLEFGSLDDTHIINATLTFVCPSMFETCSLSSSPFAASLSVPIILPIPPDPVDPSKPTDPTDPSKPTDPTDPSKPIDPTDPSTPIDPIDPSTPVDPIDPHKPLAPQTKTVTIILVVSLVSFVGVIVFVVVLVLFFAAYRRRKRQDLLEEEEEENETEMEIEDSEPLLGNKNFKITQDGSGCFLAQQIPTVVQPRCEQDEAAIVDDFTNLKILKAIACQEDFDFSFGIFPYSAYALLHSPTSHHKNADLREKLRQPETLVRVLCGLRVLHEKFGDEESLKMFSPHSILLSEDGRVFLRVMTQPKKCPYNNENGAKDKNPSESDKPAPPNPIHAYSDFTPNDTSPHDHSSSSSYRVMRWLAPEADCSAVSSPLVSLPSLSSPTQPSDTSLLSNQSSASTPSLLSFSENSDTSSSSSLCEEMCVFSFGLVLYEILTGFEPFSELDSSTAHTRLADGQRPNLDKLRQDNDELAEVIEKCWHPEKENRMKLSEVLERLVEIGLTSFEEEEDDDESDTDSENNSQPPKLESETEHNNQVENPLQAKSDRGEELCWWDDTLLSSRQPTPTSSLSNCTSKPCSGIQLAVDEMTAALTNQGWNKTAWDCLNHHQSTDHTQKEQESSLPLAISVPLPTLPHSRFVDADIASLSSFECDSGGTILLPLPSLSESGQQLPSSLVTFDTFTFIRIRNAKFVDQHGKTVSLTQVVEEAESQKCEKKAERAQRYKLADDADDQIDDADGRDCVWPINSKQFQIEAFAERMTIGSHAAVPRGVRAEKTTVLTDDGDTVLIQFGVESVHAACADDIQPHTQFEDDIRQMGETHERSDSLRSSLRSYVARRTEFIPSSLREQLVDSLFSKISTPTIRQSIVSHVAPATDLFKSPFDTDDVTFTYPTTTLSSTANVHSRTPLIRRDEEEEMDWVVKSRMAEEDEGFMEAPLSKTITNRSHPAAGLSDSPQTPNRRARVCRDTVVDEDDFSLVLDEVCITHILSKQC</sequence>
<evidence type="ECO:0000259" key="4">
    <source>
        <dbReference type="PROSITE" id="PS50011"/>
    </source>
</evidence>
<keyword evidence="3" id="KW-1133">Transmembrane helix</keyword>
<dbReference type="PROSITE" id="PS50102">
    <property type="entry name" value="RRM"/>
    <property type="match status" value="1"/>
</dbReference>
<feature type="region of interest" description="Disordered" evidence="2">
    <location>
        <begin position="1212"/>
        <end position="1231"/>
    </location>
</feature>
<evidence type="ECO:0000259" key="5">
    <source>
        <dbReference type="PROSITE" id="PS50102"/>
    </source>
</evidence>
<dbReference type="InterPro" id="IPR012677">
    <property type="entry name" value="Nucleotide-bd_a/b_plait_sf"/>
</dbReference>
<proteinExistence type="predicted"/>
<feature type="compositionally biased region" description="Low complexity" evidence="2">
    <location>
        <begin position="1145"/>
        <end position="1161"/>
    </location>
</feature>
<feature type="region of interest" description="Disordered" evidence="2">
    <location>
        <begin position="1567"/>
        <end position="1609"/>
    </location>
</feature>
<feature type="compositionally biased region" description="Acidic residues" evidence="2">
    <location>
        <begin position="1567"/>
        <end position="1580"/>
    </location>
</feature>
<keyword evidence="3" id="KW-0472">Membrane</keyword>
<dbReference type="Pfam" id="PF07714">
    <property type="entry name" value="PK_Tyr_Ser-Thr"/>
    <property type="match status" value="1"/>
</dbReference>
<dbReference type="SUPFAM" id="SSF54928">
    <property type="entry name" value="RNA-binding domain, RBD"/>
    <property type="match status" value="3"/>
</dbReference>
<dbReference type="PROSITE" id="PS50011">
    <property type="entry name" value="PROTEIN_KINASE_DOM"/>
    <property type="match status" value="1"/>
</dbReference>
<keyword evidence="1" id="KW-0694">RNA-binding</keyword>
<dbReference type="InterPro" id="IPR011009">
    <property type="entry name" value="Kinase-like_dom_sf"/>
</dbReference>
<keyword evidence="3" id="KW-0812">Transmembrane</keyword>
<feature type="domain" description="RRM" evidence="5">
    <location>
        <begin position="249"/>
        <end position="331"/>
    </location>
</feature>
<dbReference type="PANTHER" id="PTHR15592">
    <property type="entry name" value="MATRIN 3/NUCLEAR PROTEIN 220-RELATED"/>
    <property type="match status" value="1"/>
</dbReference>